<dbReference type="OrthoDB" id="9762689at2"/>
<dbReference type="InterPro" id="IPR050131">
    <property type="entry name" value="Peptidase_S8_subtilisin-like"/>
</dbReference>
<dbReference type="InterPro" id="IPR000209">
    <property type="entry name" value="Peptidase_S8/S53_dom"/>
</dbReference>
<dbReference type="Pfam" id="PF00082">
    <property type="entry name" value="Peptidase_S8"/>
    <property type="match status" value="2"/>
</dbReference>
<dbReference type="Gene3D" id="3.40.50.200">
    <property type="entry name" value="Peptidase S8/S53 domain"/>
    <property type="match status" value="1"/>
</dbReference>
<evidence type="ECO:0000256" key="1">
    <source>
        <dbReference type="ARBA" id="ARBA00011073"/>
    </source>
</evidence>
<keyword evidence="9" id="KW-1185">Reference proteome</keyword>
<dbReference type="PIRSF" id="PIRSF037894">
    <property type="entry name" value="Subtilisin_rel_CspABC"/>
    <property type="match status" value="1"/>
</dbReference>
<dbReference type="PRINTS" id="PR00723">
    <property type="entry name" value="SUBTILISIN"/>
</dbReference>
<sequence length="575" mass="63228">MTAEEAKRIYSNEFADLIVEYAGNEPSFKQYPNATFQSLVHTEPAEGHGHVTYVMRIPINELSNQTISQLGYTAMPALLGIISESAVEASGITRIRTIPKLNLRGEGVLIGIVDTGIDYTNPIFLKADGTTKISVLWDQAIYGEDYQSNTFYGTEYTGEQINQALKSPNPYAIVPSRDENGHGTMLAGIIAGNEVPEQGFTGIVPDAELVVVKLKPPKQYLRDFWKVPDNAVCFQENDISLALEYLELTANRLGKPMAICLALGTSLDSHDSKSYLSRWVSIRAENYNFSIQTAAGNEGSAKRHFFGSINPSKGFETVELKVGENEGDFSMELWGDSPGLFSMDIKTPSGEYIPRIIPKINEARLASFIFEQTKINIDYQIVESGSGDQLILLRFTKPAPGIWVFRVYGKGDLSLSFHIWLPMEGFISNDTYFLRPDPNTTLLSLGNSTEAITVTAYNHEDRSLYLNASKGYTRTGVIKPDIAAPGVNILSPDLSHGFAAVSGTSPAVAHTSGVAAMLLEWGIVKGNFPSMKTADIKILMIRGANRAPELVYPNKEWGYGILDVYNIFNSLREGL</sequence>
<dbReference type="PROSITE" id="PS00136">
    <property type="entry name" value="SUBTILASE_ASP"/>
    <property type="match status" value="1"/>
</dbReference>
<protein>
    <submittedName>
        <fullName evidence="8">Subtilase family protein</fullName>
    </submittedName>
</protein>
<feature type="active site" description="Charge relay system" evidence="5 6">
    <location>
        <position position="114"/>
    </location>
</feature>
<gene>
    <name evidence="8" type="ORF">SAMN02745136_04926</name>
</gene>
<dbReference type="GO" id="GO:0006508">
    <property type="term" value="P:proteolysis"/>
    <property type="evidence" value="ECO:0007669"/>
    <property type="project" value="UniProtKB-KW"/>
</dbReference>
<dbReference type="InterPro" id="IPR034045">
    <property type="entry name" value="Pep_S8_CspA-like"/>
</dbReference>
<evidence type="ECO:0000313" key="8">
    <source>
        <dbReference type="EMBL" id="SHL44862.1"/>
    </source>
</evidence>
<name>A0A1M7AQ26_9FIRM</name>
<dbReference type="AlphaFoldDB" id="A0A1M7AQ26"/>
<accession>A0A1M7AQ26</accession>
<keyword evidence="4 6" id="KW-0720">Serine protease</keyword>
<dbReference type="STRING" id="1121322.SAMN02745136_04926"/>
<evidence type="ECO:0000256" key="6">
    <source>
        <dbReference type="PROSITE-ProRule" id="PRU01240"/>
    </source>
</evidence>
<keyword evidence="2 6" id="KW-0645">Protease</keyword>
<feature type="domain" description="Peptidase S8/S53" evidence="7">
    <location>
        <begin position="105"/>
        <end position="299"/>
    </location>
</feature>
<feature type="active site" description="Charge relay system" evidence="5 6">
    <location>
        <position position="505"/>
    </location>
</feature>
<evidence type="ECO:0000256" key="3">
    <source>
        <dbReference type="ARBA" id="ARBA00022801"/>
    </source>
</evidence>
<keyword evidence="3 6" id="KW-0378">Hydrolase</keyword>
<evidence type="ECO:0000256" key="5">
    <source>
        <dbReference type="PIRSR" id="PIRSR615500-1"/>
    </source>
</evidence>
<dbReference type="SUPFAM" id="SSF52743">
    <property type="entry name" value="Subtilisin-like"/>
    <property type="match status" value="1"/>
</dbReference>
<evidence type="ECO:0000256" key="2">
    <source>
        <dbReference type="ARBA" id="ARBA00022670"/>
    </source>
</evidence>
<feature type="active site" description="Charge relay system" evidence="5 6">
    <location>
        <position position="182"/>
    </location>
</feature>
<dbReference type="GO" id="GO:0004252">
    <property type="term" value="F:serine-type endopeptidase activity"/>
    <property type="evidence" value="ECO:0007669"/>
    <property type="project" value="UniProtKB-UniRule"/>
</dbReference>
<organism evidence="8 9">
    <name type="scientific">Anaerocolumna jejuensis DSM 15929</name>
    <dbReference type="NCBI Taxonomy" id="1121322"/>
    <lineage>
        <taxon>Bacteria</taxon>
        <taxon>Bacillati</taxon>
        <taxon>Bacillota</taxon>
        <taxon>Clostridia</taxon>
        <taxon>Lachnospirales</taxon>
        <taxon>Lachnospiraceae</taxon>
        <taxon>Anaerocolumna</taxon>
    </lineage>
</organism>
<evidence type="ECO:0000313" key="9">
    <source>
        <dbReference type="Proteomes" id="UP000184386"/>
    </source>
</evidence>
<evidence type="ECO:0000259" key="7">
    <source>
        <dbReference type="Pfam" id="PF00082"/>
    </source>
</evidence>
<dbReference type="RefSeq" id="WP_073279847.1">
    <property type="nucleotide sequence ID" value="NZ_FRAC01000033.1"/>
</dbReference>
<dbReference type="CDD" id="cd07478">
    <property type="entry name" value="Peptidases_S8_CspA-like"/>
    <property type="match status" value="1"/>
</dbReference>
<dbReference type="PANTHER" id="PTHR43806">
    <property type="entry name" value="PEPTIDASE S8"/>
    <property type="match status" value="1"/>
</dbReference>
<dbReference type="Gene3D" id="2.60.120.1290">
    <property type="match status" value="1"/>
</dbReference>
<proteinExistence type="inferred from homology"/>
<dbReference type="InterPro" id="IPR036852">
    <property type="entry name" value="Peptidase_S8/S53_dom_sf"/>
</dbReference>
<reference evidence="8 9" key="1">
    <citation type="submission" date="2016-11" db="EMBL/GenBank/DDBJ databases">
        <authorList>
            <person name="Jaros S."/>
            <person name="Januszkiewicz K."/>
            <person name="Wedrychowicz H."/>
        </authorList>
    </citation>
    <scope>NUCLEOTIDE SEQUENCE [LARGE SCALE GENOMIC DNA]</scope>
    <source>
        <strain evidence="8 9">DSM 15929</strain>
    </source>
</reference>
<dbReference type="PROSITE" id="PS51892">
    <property type="entry name" value="SUBTILASE"/>
    <property type="match status" value="1"/>
</dbReference>
<dbReference type="InterPro" id="IPR023827">
    <property type="entry name" value="Peptidase_S8_Asp-AS"/>
</dbReference>
<dbReference type="InterPro" id="IPR015500">
    <property type="entry name" value="Peptidase_S8_subtilisin-rel"/>
</dbReference>
<dbReference type="EMBL" id="FRAC01000033">
    <property type="protein sequence ID" value="SHL44862.1"/>
    <property type="molecule type" value="Genomic_DNA"/>
</dbReference>
<comment type="similarity">
    <text evidence="1 6">Belongs to the peptidase S8 family.</text>
</comment>
<dbReference type="PANTHER" id="PTHR43806:SF11">
    <property type="entry name" value="CEREVISIN-RELATED"/>
    <property type="match status" value="1"/>
</dbReference>
<feature type="domain" description="Peptidase S8/S53" evidence="7">
    <location>
        <begin position="442"/>
        <end position="560"/>
    </location>
</feature>
<dbReference type="Proteomes" id="UP000184386">
    <property type="component" value="Unassembled WGS sequence"/>
</dbReference>
<dbReference type="InterPro" id="IPR017310">
    <property type="entry name" value="Pept_S8A_subtilisin_clostridia"/>
</dbReference>
<evidence type="ECO:0000256" key="4">
    <source>
        <dbReference type="ARBA" id="ARBA00022825"/>
    </source>
</evidence>